<name>A0A1I7UGF7_9PELO</name>
<accession>A0A1I7UGF7</accession>
<protein>
    <submittedName>
        <fullName evidence="2">PRC domain-containing protein</fullName>
    </submittedName>
</protein>
<keyword evidence="1" id="KW-1185">Reference proteome</keyword>
<dbReference type="WBParaSite" id="Csp11.Scaffold629.g9072.t1">
    <property type="protein sequence ID" value="Csp11.Scaffold629.g9072.t1"/>
    <property type="gene ID" value="Csp11.Scaffold629.g9072"/>
</dbReference>
<proteinExistence type="predicted"/>
<dbReference type="Proteomes" id="UP000095282">
    <property type="component" value="Unplaced"/>
</dbReference>
<organism evidence="1 2">
    <name type="scientific">Caenorhabditis tropicalis</name>
    <dbReference type="NCBI Taxonomy" id="1561998"/>
    <lineage>
        <taxon>Eukaryota</taxon>
        <taxon>Metazoa</taxon>
        <taxon>Ecdysozoa</taxon>
        <taxon>Nematoda</taxon>
        <taxon>Chromadorea</taxon>
        <taxon>Rhabditida</taxon>
        <taxon>Rhabditina</taxon>
        <taxon>Rhabditomorpha</taxon>
        <taxon>Rhabditoidea</taxon>
        <taxon>Rhabditidae</taxon>
        <taxon>Peloderinae</taxon>
        <taxon>Caenorhabditis</taxon>
    </lineage>
</organism>
<evidence type="ECO:0000313" key="2">
    <source>
        <dbReference type="WBParaSite" id="Csp11.Scaffold629.g9072.t1"/>
    </source>
</evidence>
<dbReference type="AlphaFoldDB" id="A0A1I7UGF7"/>
<reference evidence="2" key="1">
    <citation type="submission" date="2016-11" db="UniProtKB">
        <authorList>
            <consortium name="WormBaseParasite"/>
        </authorList>
    </citation>
    <scope>IDENTIFICATION</scope>
</reference>
<sequence length="89" mass="10365">MQTEFLQRMLRNLVKVSDKLSYVLGRIDDLLWIEYPNILLVSLKPFIVGTPEILTPSELRQMKKSSDEDGAIEDPKVYHNPFINVEDFI</sequence>
<evidence type="ECO:0000313" key="1">
    <source>
        <dbReference type="Proteomes" id="UP000095282"/>
    </source>
</evidence>